<keyword evidence="2" id="KW-1185">Reference proteome</keyword>
<reference evidence="1 2" key="1">
    <citation type="submission" date="2017-11" db="EMBL/GenBank/DDBJ databases">
        <title>Genomic Encyclopedia of Archaeal and Bacterial Type Strains, Phase II (KMG-II): From Individual Species to Whole Genera.</title>
        <authorList>
            <person name="Goeker M."/>
        </authorList>
    </citation>
    <scope>NUCLEOTIDE SEQUENCE [LARGE SCALE GENOMIC DNA]</scope>
    <source>
        <strain evidence="1 2">DSM 27393</strain>
    </source>
</reference>
<dbReference type="Proteomes" id="UP000228758">
    <property type="component" value="Unassembled WGS sequence"/>
</dbReference>
<proteinExistence type="predicted"/>
<sequence length="61" mass="6553">MDEFDSVDAITCGTCGSPLSVALDQSTGRARWVCADHGTIPRTSPITLVDYFHDVPDLVLS</sequence>
<protein>
    <submittedName>
        <fullName evidence="1">Uncharacterized protein</fullName>
    </submittedName>
</protein>
<organism evidence="1 2">
    <name type="scientific">Diaminobutyricimonas aerilata</name>
    <dbReference type="NCBI Taxonomy" id="1162967"/>
    <lineage>
        <taxon>Bacteria</taxon>
        <taxon>Bacillati</taxon>
        <taxon>Actinomycetota</taxon>
        <taxon>Actinomycetes</taxon>
        <taxon>Micrococcales</taxon>
        <taxon>Microbacteriaceae</taxon>
        <taxon>Diaminobutyricimonas</taxon>
    </lineage>
</organism>
<dbReference type="AlphaFoldDB" id="A0A2M9CFI9"/>
<evidence type="ECO:0000313" key="1">
    <source>
        <dbReference type="EMBL" id="PJJ70701.1"/>
    </source>
</evidence>
<dbReference type="EMBL" id="PGFF01000001">
    <property type="protein sequence ID" value="PJJ70701.1"/>
    <property type="molecule type" value="Genomic_DNA"/>
</dbReference>
<accession>A0A2M9CFI9</accession>
<gene>
    <name evidence="1" type="ORF">CLV46_0225</name>
</gene>
<name>A0A2M9CFI9_9MICO</name>
<evidence type="ECO:0000313" key="2">
    <source>
        <dbReference type="Proteomes" id="UP000228758"/>
    </source>
</evidence>
<dbReference type="RefSeq" id="WP_100363094.1">
    <property type="nucleotide sequence ID" value="NZ_PGFF01000001.1"/>
</dbReference>
<comment type="caution">
    <text evidence="1">The sequence shown here is derived from an EMBL/GenBank/DDBJ whole genome shotgun (WGS) entry which is preliminary data.</text>
</comment>